<gene>
    <name evidence="2" type="ORF">SAMN05444352_10437</name>
</gene>
<organism evidence="2 3">
    <name type="scientific">Pseudomonas japonica</name>
    <dbReference type="NCBI Taxonomy" id="256466"/>
    <lineage>
        <taxon>Bacteria</taxon>
        <taxon>Pseudomonadati</taxon>
        <taxon>Pseudomonadota</taxon>
        <taxon>Gammaproteobacteria</taxon>
        <taxon>Pseudomonadales</taxon>
        <taxon>Pseudomonadaceae</taxon>
        <taxon>Pseudomonas</taxon>
    </lineage>
</organism>
<dbReference type="SUPFAM" id="SSF47413">
    <property type="entry name" value="lambda repressor-like DNA-binding domains"/>
    <property type="match status" value="1"/>
</dbReference>
<evidence type="ECO:0000313" key="3">
    <source>
        <dbReference type="Proteomes" id="UP000198407"/>
    </source>
</evidence>
<dbReference type="EMBL" id="FZOL01000004">
    <property type="protein sequence ID" value="SNS15990.1"/>
    <property type="molecule type" value="Genomic_DNA"/>
</dbReference>
<dbReference type="InterPro" id="IPR010982">
    <property type="entry name" value="Lambda_DNA-bd_dom_sf"/>
</dbReference>
<name>A0A239C7A0_9PSED</name>
<protein>
    <submittedName>
        <fullName evidence="2">Predicted DNA-binding protein, contains XRE-type HTH domain</fullName>
    </submittedName>
</protein>
<dbReference type="CDD" id="cd00093">
    <property type="entry name" value="HTH_XRE"/>
    <property type="match status" value="1"/>
</dbReference>
<dbReference type="Proteomes" id="UP000198407">
    <property type="component" value="Unassembled WGS sequence"/>
</dbReference>
<dbReference type="Gene3D" id="1.10.260.40">
    <property type="entry name" value="lambda repressor-like DNA-binding domains"/>
    <property type="match status" value="1"/>
</dbReference>
<dbReference type="GO" id="GO:0003677">
    <property type="term" value="F:DNA binding"/>
    <property type="evidence" value="ECO:0007669"/>
    <property type="project" value="UniProtKB-KW"/>
</dbReference>
<keyword evidence="3" id="KW-1185">Reference proteome</keyword>
<dbReference type="InterPro" id="IPR039554">
    <property type="entry name" value="HigA2-like_HTH"/>
</dbReference>
<evidence type="ECO:0000259" key="1">
    <source>
        <dbReference type="Pfam" id="PF13744"/>
    </source>
</evidence>
<evidence type="ECO:0000313" key="2">
    <source>
        <dbReference type="EMBL" id="SNS15990.1"/>
    </source>
</evidence>
<dbReference type="RefSeq" id="WP_042121023.1">
    <property type="nucleotide sequence ID" value="NZ_FZOL01000004.1"/>
</dbReference>
<dbReference type="OrthoDB" id="8526848at2"/>
<sequence length="103" mass="11954">MSQNLFADFTSDHVEFNMKHLKTQLFMVLLQMIRQKGWSQSAAARELQVSAPRMSNLCNGYLEKFSIDMLMTMLVRIGYKFDADYNPDNLELPLVMNVKKAML</sequence>
<feature type="domain" description="HigA2-like helix-turn-helix" evidence="1">
    <location>
        <begin position="6"/>
        <end position="80"/>
    </location>
</feature>
<accession>A0A239C7A0</accession>
<dbReference type="AlphaFoldDB" id="A0A239C7A0"/>
<dbReference type="Pfam" id="PF13744">
    <property type="entry name" value="HTH_37"/>
    <property type="match status" value="1"/>
</dbReference>
<keyword evidence="2" id="KW-0238">DNA-binding</keyword>
<dbReference type="InterPro" id="IPR001387">
    <property type="entry name" value="Cro/C1-type_HTH"/>
</dbReference>
<proteinExistence type="predicted"/>
<reference evidence="3" key="1">
    <citation type="submission" date="2017-06" db="EMBL/GenBank/DDBJ databases">
        <authorList>
            <person name="Varghese N."/>
            <person name="Submissions S."/>
        </authorList>
    </citation>
    <scope>NUCLEOTIDE SEQUENCE [LARGE SCALE GENOMIC DNA]</scope>
    <source>
        <strain evidence="3">DSM 22348</strain>
    </source>
</reference>